<evidence type="ECO:0000313" key="3">
    <source>
        <dbReference type="Proteomes" id="UP000294530"/>
    </source>
</evidence>
<proteinExistence type="predicted"/>
<dbReference type="KEGG" id="blac:94350618"/>
<feature type="transmembrane region" description="Helical" evidence="1">
    <location>
        <begin position="25"/>
        <end position="45"/>
    </location>
</feature>
<reference evidence="2 3" key="1">
    <citation type="journal article" date="2021" name="Genome Biol.">
        <title>AFLAP: assembly-free linkage analysis pipeline using k-mers from genome sequencing data.</title>
        <authorList>
            <person name="Fletcher K."/>
            <person name="Zhang L."/>
            <person name="Gil J."/>
            <person name="Han R."/>
            <person name="Cavanaugh K."/>
            <person name="Michelmore R."/>
        </authorList>
    </citation>
    <scope>NUCLEOTIDE SEQUENCE [LARGE SCALE GENOMIC DNA]</scope>
    <source>
        <strain evidence="2 3">SF5</strain>
    </source>
</reference>
<keyword evidence="1" id="KW-0472">Membrane</keyword>
<evidence type="ECO:0000313" key="2">
    <source>
        <dbReference type="EMBL" id="TDH67687.1"/>
    </source>
</evidence>
<dbReference type="AlphaFoldDB" id="A0A976FJ34"/>
<protein>
    <submittedName>
        <fullName evidence="2">Uncharacterized protein</fullName>
    </submittedName>
</protein>
<accession>A0A976FJ34</accession>
<keyword evidence="1" id="KW-1133">Transmembrane helix</keyword>
<sequence length="69" mass="7792">MPAKFQEPVNLFVHDLLKAAIFEEIMASITLSFLLAVSICSHWFVRVCPHDGFTHDYDELVCHTSAIVS</sequence>
<organism evidence="2 3">
    <name type="scientific">Bremia lactucae</name>
    <name type="common">Lettuce downy mildew</name>
    <dbReference type="NCBI Taxonomy" id="4779"/>
    <lineage>
        <taxon>Eukaryota</taxon>
        <taxon>Sar</taxon>
        <taxon>Stramenopiles</taxon>
        <taxon>Oomycota</taxon>
        <taxon>Peronosporomycetes</taxon>
        <taxon>Peronosporales</taxon>
        <taxon>Peronosporaceae</taxon>
        <taxon>Bremia</taxon>
    </lineage>
</organism>
<keyword evidence="1" id="KW-0812">Transmembrane</keyword>
<dbReference type="Proteomes" id="UP000294530">
    <property type="component" value="Unassembled WGS sequence"/>
</dbReference>
<keyword evidence="3" id="KW-1185">Reference proteome</keyword>
<gene>
    <name evidence="2" type="ORF">CCR75_006882</name>
</gene>
<name>A0A976FJ34_BRELC</name>
<comment type="caution">
    <text evidence="2">The sequence shown here is derived from an EMBL/GenBank/DDBJ whole genome shotgun (WGS) entry which is preliminary data.</text>
</comment>
<dbReference type="RefSeq" id="XP_067817186.1">
    <property type="nucleotide sequence ID" value="XM_067964947.1"/>
</dbReference>
<dbReference type="GeneID" id="94350618"/>
<dbReference type="EMBL" id="SHOA02000003">
    <property type="protein sequence ID" value="TDH67687.1"/>
    <property type="molecule type" value="Genomic_DNA"/>
</dbReference>
<evidence type="ECO:0000256" key="1">
    <source>
        <dbReference type="SAM" id="Phobius"/>
    </source>
</evidence>